<accession>A0A0G4KS37</accession>
<organism evidence="2 3">
    <name type="scientific">Verticillium longisporum</name>
    <name type="common">Verticillium dahliae var. longisporum</name>
    <dbReference type="NCBI Taxonomy" id="100787"/>
    <lineage>
        <taxon>Eukaryota</taxon>
        <taxon>Fungi</taxon>
        <taxon>Dikarya</taxon>
        <taxon>Ascomycota</taxon>
        <taxon>Pezizomycotina</taxon>
        <taxon>Sordariomycetes</taxon>
        <taxon>Hypocreomycetidae</taxon>
        <taxon>Glomerellales</taxon>
        <taxon>Plectosphaerellaceae</taxon>
        <taxon>Verticillium</taxon>
    </lineage>
</organism>
<protein>
    <submittedName>
        <fullName evidence="2">Uncharacterized protein</fullName>
    </submittedName>
</protein>
<sequence>MLKSTIALLLPLACTVTATPIVQRQDVDCAPNSSSGLKAECWEALEMDKYINDWMATNSAAAGCDTLGFAQCYLQFNGLTTLTCDDITSSTCPPPSSTVSYSSNQHFYALWNIYAVHQFFNQYSQALSNGVALAGQTVDKIVSTVAPPVEAQQPASSLMKVLGSTLGVVSLFTGVLPGGTGEAIRLIHGGLTQALSLKQELPDTLEAALLGVLDDVERRAILDGAAWVHELGLAEDLAACLVGELVEADERRVPDGCLSSLAVKGKKTGSGIGSIVHTAGEALDGALGLGEVQEVWARIGDDRRGGCRKATEAVAEHVDVVVQLCPYLEGHLQLFFCLSYLPYPVNTMLKSTIALLLPLACTVTATPIVQRQDVDCAPNSSSGLKAECWEALEMDKYINDWMATNSAAAGCDTLGFAQCYLQFNGLTTLTCDDITSSTCPPPSSTVSYSSNQHFYALWNIYAVHQFFNQYSQALSNGVALAGQTVDKIVSTVAPPVEAQQPASSLMKVLGSTLGVVSLFTGVLPGGTGDAIRLIHSGLTQALSLKKELPDTLVKPSQTANDRFIQLGNIGSSLANLVEDYQKNVLDTVVALQRNHTLFATACGQGGFSQRVTTSLTIQSSQLYRQLQLYVLSSALKANGIVSAKSPGVDALQFATETNQISCTGLSNGGFCNQWWLDGQGSTYSFHNPRDTRNTHVALTRTIVEEGWATLDQVFQVEDCAGREPEFDVGSLGVTCMASHGFCEWNYQPTTMDARREPQFKNCPDDGNWGYLCSSFSHQILVPESYLGPLLIRDRFGVTQICKKR</sequence>
<evidence type="ECO:0000313" key="3">
    <source>
        <dbReference type="Proteomes" id="UP000044602"/>
    </source>
</evidence>
<dbReference type="EMBL" id="CVQH01003780">
    <property type="protein sequence ID" value="CRK12456.1"/>
    <property type="molecule type" value="Genomic_DNA"/>
</dbReference>
<feature type="chain" id="PRO_5002565448" evidence="1">
    <location>
        <begin position="19"/>
        <end position="804"/>
    </location>
</feature>
<gene>
    <name evidence="2" type="ORF">BN1708_010496</name>
</gene>
<keyword evidence="3" id="KW-1185">Reference proteome</keyword>
<feature type="signal peptide" evidence="1">
    <location>
        <begin position="1"/>
        <end position="18"/>
    </location>
</feature>
<dbReference type="Proteomes" id="UP000044602">
    <property type="component" value="Unassembled WGS sequence"/>
</dbReference>
<keyword evidence="1" id="KW-0732">Signal</keyword>
<reference evidence="2 3" key="1">
    <citation type="submission" date="2015-05" db="EMBL/GenBank/DDBJ databases">
        <authorList>
            <person name="Wang D.B."/>
            <person name="Wang M."/>
        </authorList>
    </citation>
    <scope>NUCLEOTIDE SEQUENCE [LARGE SCALE GENOMIC DNA]</scope>
    <source>
        <strain evidence="2">VL1</strain>
    </source>
</reference>
<evidence type="ECO:0000313" key="2">
    <source>
        <dbReference type="EMBL" id="CRK12456.1"/>
    </source>
</evidence>
<name>A0A0G4KS37_VERLO</name>
<evidence type="ECO:0000256" key="1">
    <source>
        <dbReference type="SAM" id="SignalP"/>
    </source>
</evidence>
<dbReference type="AlphaFoldDB" id="A0A0G4KS37"/>
<proteinExistence type="predicted"/>